<protein>
    <recommendedName>
        <fullName evidence="11">Glutamate--tRNA ligase</fullName>
        <ecNumber evidence="11">6.1.1.17</ecNumber>
    </recommendedName>
    <alternativeName>
        <fullName evidence="11">Glutamyl-tRNA synthetase</fullName>
        <shortName evidence="11">GluRS</shortName>
    </alternativeName>
</protein>
<dbReference type="SUPFAM" id="SSF48163">
    <property type="entry name" value="An anticodon-binding domain of class I aminoacyl-tRNA synthetases"/>
    <property type="match status" value="1"/>
</dbReference>
<dbReference type="CDD" id="cd00808">
    <property type="entry name" value="GluRS_core"/>
    <property type="match status" value="1"/>
</dbReference>
<dbReference type="HAMAP" id="MF_00022">
    <property type="entry name" value="Glu_tRNA_synth_type1"/>
    <property type="match status" value="1"/>
</dbReference>
<dbReference type="InterPro" id="IPR045462">
    <property type="entry name" value="aa-tRNA-synth_I_cd-bd"/>
</dbReference>
<dbReference type="InterPro" id="IPR008925">
    <property type="entry name" value="aa_tRNA-synth_I_cd-bd_sf"/>
</dbReference>
<feature type="domain" description="Glutamyl/glutaminyl-tRNA synthetase class Ib catalytic" evidence="12">
    <location>
        <begin position="4"/>
        <end position="328"/>
    </location>
</feature>
<dbReference type="InterPro" id="IPR020058">
    <property type="entry name" value="Glu/Gln-tRNA-synth_Ib_cat-dom"/>
</dbReference>
<name>A0A0R1UG67_9LACO</name>
<dbReference type="InterPro" id="IPR049940">
    <property type="entry name" value="GluQ/Sye"/>
</dbReference>
<keyword evidence="9 11" id="KW-0030">Aminoacyl-tRNA synthetase</keyword>
<evidence type="ECO:0000256" key="11">
    <source>
        <dbReference type="HAMAP-Rule" id="MF_00022"/>
    </source>
</evidence>
<dbReference type="EMBL" id="AZFK01000077">
    <property type="protein sequence ID" value="KRL88459.1"/>
    <property type="molecule type" value="Genomic_DNA"/>
</dbReference>
<dbReference type="PANTHER" id="PTHR43311:SF2">
    <property type="entry name" value="GLUTAMATE--TRNA LIGASE, MITOCHONDRIAL-RELATED"/>
    <property type="match status" value="1"/>
</dbReference>
<dbReference type="Pfam" id="PF19269">
    <property type="entry name" value="Anticodon_2"/>
    <property type="match status" value="1"/>
</dbReference>
<keyword evidence="5 11" id="KW-0436">Ligase</keyword>
<dbReference type="GO" id="GO:0005829">
    <property type="term" value="C:cytosol"/>
    <property type="evidence" value="ECO:0007669"/>
    <property type="project" value="TreeGrafter"/>
</dbReference>
<evidence type="ECO:0000313" key="14">
    <source>
        <dbReference type="EMBL" id="KRL88459.1"/>
    </source>
</evidence>
<dbReference type="PATRIC" id="fig|1423760.3.peg.422"/>
<evidence type="ECO:0000256" key="6">
    <source>
        <dbReference type="ARBA" id="ARBA00022741"/>
    </source>
</evidence>
<dbReference type="PANTHER" id="PTHR43311">
    <property type="entry name" value="GLUTAMATE--TRNA LIGASE"/>
    <property type="match status" value="1"/>
</dbReference>
<feature type="domain" description="Aminoacyl-tRNA synthetase class I anticodon-binding" evidence="13">
    <location>
        <begin position="370"/>
        <end position="485"/>
    </location>
</feature>
<comment type="catalytic activity">
    <reaction evidence="10 11">
        <text>tRNA(Glu) + L-glutamate + ATP = L-glutamyl-tRNA(Glu) + AMP + diphosphate</text>
        <dbReference type="Rhea" id="RHEA:23540"/>
        <dbReference type="Rhea" id="RHEA-COMP:9663"/>
        <dbReference type="Rhea" id="RHEA-COMP:9680"/>
        <dbReference type="ChEBI" id="CHEBI:29985"/>
        <dbReference type="ChEBI" id="CHEBI:30616"/>
        <dbReference type="ChEBI" id="CHEBI:33019"/>
        <dbReference type="ChEBI" id="CHEBI:78442"/>
        <dbReference type="ChEBI" id="CHEBI:78520"/>
        <dbReference type="ChEBI" id="CHEBI:456215"/>
        <dbReference type="EC" id="6.1.1.17"/>
    </reaction>
</comment>
<dbReference type="InterPro" id="IPR014729">
    <property type="entry name" value="Rossmann-like_a/b/a_fold"/>
</dbReference>
<proteinExistence type="inferred from homology"/>
<evidence type="ECO:0000259" key="13">
    <source>
        <dbReference type="Pfam" id="PF19269"/>
    </source>
</evidence>
<keyword evidence="6 11" id="KW-0547">Nucleotide-binding</keyword>
<reference evidence="14 15" key="1">
    <citation type="journal article" date="2015" name="Genome Announc.">
        <title>Expanding the biotechnology potential of lactobacilli through comparative genomics of 213 strains and associated genera.</title>
        <authorList>
            <person name="Sun Z."/>
            <person name="Harris H.M."/>
            <person name="McCann A."/>
            <person name="Guo C."/>
            <person name="Argimon S."/>
            <person name="Zhang W."/>
            <person name="Yang X."/>
            <person name="Jeffery I.B."/>
            <person name="Cooney J.C."/>
            <person name="Kagawa T.F."/>
            <person name="Liu W."/>
            <person name="Song Y."/>
            <person name="Salvetti E."/>
            <person name="Wrobel A."/>
            <person name="Rasinkangas P."/>
            <person name="Parkhill J."/>
            <person name="Rea M.C."/>
            <person name="O'Sullivan O."/>
            <person name="Ritari J."/>
            <person name="Douillard F.P."/>
            <person name="Paul Ross R."/>
            <person name="Yang R."/>
            <person name="Briner A.E."/>
            <person name="Felis G.E."/>
            <person name="de Vos W.M."/>
            <person name="Barrangou R."/>
            <person name="Klaenhammer T.R."/>
            <person name="Caufield P.W."/>
            <person name="Cui Y."/>
            <person name="Zhang H."/>
            <person name="O'Toole P.W."/>
        </authorList>
    </citation>
    <scope>NUCLEOTIDE SEQUENCE [LARGE SCALE GENOMIC DNA]</scope>
    <source>
        <strain evidence="14 15">DSM 15946</strain>
    </source>
</reference>
<dbReference type="RefSeq" id="WP_056955397.1">
    <property type="nucleotide sequence ID" value="NZ_AZFK01000077.1"/>
</dbReference>
<dbReference type="Pfam" id="PF00749">
    <property type="entry name" value="tRNA-synt_1c"/>
    <property type="match status" value="1"/>
</dbReference>
<evidence type="ECO:0000313" key="15">
    <source>
        <dbReference type="Proteomes" id="UP000050816"/>
    </source>
</evidence>
<evidence type="ECO:0000256" key="2">
    <source>
        <dbReference type="ARBA" id="ARBA00007894"/>
    </source>
</evidence>
<dbReference type="SUPFAM" id="SSF52374">
    <property type="entry name" value="Nucleotidylyl transferase"/>
    <property type="match status" value="1"/>
</dbReference>
<accession>A0A0R1UG67</accession>
<gene>
    <name evidence="11" type="primary">gltX</name>
    <name evidence="14" type="ORF">FC43_GL000403</name>
</gene>
<evidence type="ECO:0000256" key="3">
    <source>
        <dbReference type="ARBA" id="ARBA00011245"/>
    </source>
</evidence>
<comment type="caution">
    <text evidence="14">The sequence shown here is derived from an EMBL/GenBank/DDBJ whole genome shotgun (WGS) entry which is preliminary data.</text>
</comment>
<comment type="subcellular location">
    <subcellularLocation>
        <location evidence="1 11">Cytoplasm</location>
    </subcellularLocation>
</comment>
<keyword evidence="7 11" id="KW-0067">ATP-binding</keyword>
<comment type="function">
    <text evidence="11">Catalyzes the attachment of glutamate to tRNA(Glu) in a two-step reaction: glutamate is first activated by ATP to form Glu-AMP and then transferred to the acceptor end of tRNA(Glu).</text>
</comment>
<feature type="binding site" evidence="11">
    <location>
        <position position="260"/>
    </location>
    <ligand>
        <name>ATP</name>
        <dbReference type="ChEBI" id="CHEBI:30616"/>
    </ligand>
</feature>
<comment type="similarity">
    <text evidence="2 11">Belongs to the class-I aminoacyl-tRNA synthetase family. Glutamate--tRNA ligase type 1 subfamily.</text>
</comment>
<evidence type="ECO:0000256" key="5">
    <source>
        <dbReference type="ARBA" id="ARBA00022598"/>
    </source>
</evidence>
<evidence type="ECO:0000256" key="9">
    <source>
        <dbReference type="ARBA" id="ARBA00023146"/>
    </source>
</evidence>
<sequence length="502" mass="56985">MDNKVRVRYAPSPTGFLHIGNAQSALFNYLFARHFNGTMVLRIEDTDLARNVDNGEQSQIENLHWLGIDWDEGPDKPNAKYAPYHQTERNDAGIYQKYIQELLDKGLAYKDYATEEELKEMREQQKANGEPPHYDGRWYNASEEDIKAAEAKGIKPTVRIHLPENHVYEWDDWALGHIEFNSDNIGGDFVIQKSNGLPTYNFAVVIDDHLMEITDVIRGADHISNTPKQMAIYEALGFDHPHFCHISLIFNPATGKKLSKRDANTLQFISQYHRHGYLSEAIFNFIAFLGWSPVGEQEIFSKDELIKAYDPKRMSSSPAYFDQRKLDWINAQYIKKMDVEELADRTMTLVHENDSDQAKRVADLNLDDAALKALLVKVIKIHQRDVTKLIEVLDHAWFYATVLDQDLSYEDFGKLDAAETKQVLLAIKDGVAAFDGQPSAADYSALIKQVGKDTGVKGRSLYFPLNITFTGKSSAPEINEIMAVYSTTTNLTLLDRALAALN</sequence>
<dbReference type="InterPro" id="IPR000924">
    <property type="entry name" value="Glu/Gln-tRNA-synth"/>
</dbReference>
<dbReference type="InterPro" id="IPR001412">
    <property type="entry name" value="aa-tRNA-synth_I_CS"/>
</dbReference>
<feature type="short sequence motif" description="'HIGH' region" evidence="11">
    <location>
        <begin position="11"/>
        <end position="21"/>
    </location>
</feature>
<dbReference type="GO" id="GO:0004818">
    <property type="term" value="F:glutamate-tRNA ligase activity"/>
    <property type="evidence" value="ECO:0007669"/>
    <property type="project" value="UniProtKB-UniRule"/>
</dbReference>
<dbReference type="PROSITE" id="PS00178">
    <property type="entry name" value="AA_TRNA_LIGASE_I"/>
    <property type="match status" value="1"/>
</dbReference>
<dbReference type="Gene3D" id="3.40.50.620">
    <property type="entry name" value="HUPs"/>
    <property type="match status" value="1"/>
</dbReference>
<organism evidence="14 15">
    <name type="scientific">Limosilactobacillus ingluviei DSM 15946</name>
    <dbReference type="NCBI Taxonomy" id="1423760"/>
    <lineage>
        <taxon>Bacteria</taxon>
        <taxon>Bacillati</taxon>
        <taxon>Bacillota</taxon>
        <taxon>Bacilli</taxon>
        <taxon>Lactobacillales</taxon>
        <taxon>Lactobacillaceae</taxon>
        <taxon>Limosilactobacillus</taxon>
    </lineage>
</organism>
<dbReference type="NCBIfam" id="TIGR00464">
    <property type="entry name" value="gltX_bact"/>
    <property type="match status" value="1"/>
</dbReference>
<dbReference type="AlphaFoldDB" id="A0A0R1UG67"/>
<dbReference type="GO" id="GO:0006424">
    <property type="term" value="P:glutamyl-tRNA aminoacylation"/>
    <property type="evidence" value="ECO:0007669"/>
    <property type="project" value="UniProtKB-UniRule"/>
</dbReference>
<comment type="caution">
    <text evidence="11">Lacks conserved residue(s) required for the propagation of feature annotation.</text>
</comment>
<evidence type="ECO:0000256" key="10">
    <source>
        <dbReference type="ARBA" id="ARBA00048351"/>
    </source>
</evidence>
<dbReference type="PRINTS" id="PR00987">
    <property type="entry name" value="TRNASYNTHGLU"/>
</dbReference>
<keyword evidence="8 11" id="KW-0648">Protein biosynthesis</keyword>
<dbReference type="InterPro" id="IPR004527">
    <property type="entry name" value="Glu-tRNA-ligase_bac/mito"/>
</dbReference>
<dbReference type="GO" id="GO:0000049">
    <property type="term" value="F:tRNA binding"/>
    <property type="evidence" value="ECO:0007669"/>
    <property type="project" value="InterPro"/>
</dbReference>
<evidence type="ECO:0000256" key="8">
    <source>
        <dbReference type="ARBA" id="ARBA00022917"/>
    </source>
</evidence>
<dbReference type="Gene3D" id="1.10.10.350">
    <property type="match status" value="1"/>
</dbReference>
<evidence type="ECO:0000256" key="4">
    <source>
        <dbReference type="ARBA" id="ARBA00022490"/>
    </source>
</evidence>
<evidence type="ECO:0000256" key="7">
    <source>
        <dbReference type="ARBA" id="ARBA00022840"/>
    </source>
</evidence>
<evidence type="ECO:0000256" key="1">
    <source>
        <dbReference type="ARBA" id="ARBA00004496"/>
    </source>
</evidence>
<feature type="short sequence motif" description="'KMSKS' region" evidence="11">
    <location>
        <begin position="257"/>
        <end position="261"/>
    </location>
</feature>
<dbReference type="InterPro" id="IPR020751">
    <property type="entry name" value="aa-tRNA-synth_I_codon-bd_sub2"/>
</dbReference>
<dbReference type="Proteomes" id="UP000050816">
    <property type="component" value="Unassembled WGS sequence"/>
</dbReference>
<keyword evidence="4 11" id="KW-0963">Cytoplasm</keyword>
<dbReference type="FunFam" id="3.40.50.620:FF:000007">
    <property type="entry name" value="Glutamate--tRNA ligase"/>
    <property type="match status" value="1"/>
</dbReference>
<evidence type="ECO:0000259" key="12">
    <source>
        <dbReference type="Pfam" id="PF00749"/>
    </source>
</evidence>
<dbReference type="InterPro" id="IPR033910">
    <property type="entry name" value="GluRS_core"/>
</dbReference>
<dbReference type="GO" id="GO:0008270">
    <property type="term" value="F:zinc ion binding"/>
    <property type="evidence" value="ECO:0007669"/>
    <property type="project" value="InterPro"/>
</dbReference>
<comment type="subunit">
    <text evidence="3 11">Monomer.</text>
</comment>
<dbReference type="EC" id="6.1.1.17" evidence="11"/>
<dbReference type="GO" id="GO:0005524">
    <property type="term" value="F:ATP binding"/>
    <property type="evidence" value="ECO:0007669"/>
    <property type="project" value="UniProtKB-UniRule"/>
</dbReference>